<accession>A0A6M4GVP9</accession>
<sequence length="407" mass="43927">MSDKIALERRYGATNYAPLPIVLSRGEGPWLWDDEGRKYLDMLSAYSAVSFGYGHPKILKAFTDQAARLAVTSRAFHSDTLPPFLAKLCEVTGMDRALPMTTGAEGVETAIKCARKWAYVSKKVPRDTAEIIVCDGNFHGRTSTIVGFSSEPQYRDDFGPYATQGFKHVPFGDATALAAAITPNTAAFLVEPVQGEAGIVVPPEGYLKECERICRERNVLLIVDEVQTGLGRTGKVLAIHHEGVKPDGLILGKALGGGLMPVSAFLAREDVMGVFKPGDHGSTFGGNALGAAVGLASLNVLLDENLAERSATLGDYLLKKLKAVQSPVVTDVRGKGLLIGVELDPRKVSARRFVETLLKHGVLSKDTHGTVARFAPPLIVERADLDWAVDRIRDALREYGPVYEKAA</sequence>
<name>A0A6M4GVP9_9PROT</name>
<dbReference type="Gene3D" id="3.90.1150.10">
    <property type="entry name" value="Aspartate Aminotransferase, domain 1"/>
    <property type="match status" value="1"/>
</dbReference>
<dbReference type="UniPathway" id="UPA00098">
    <property type="reaction ID" value="UER00358"/>
</dbReference>
<dbReference type="NCBIfam" id="TIGR01885">
    <property type="entry name" value="Orn_aminotrans"/>
    <property type="match status" value="1"/>
</dbReference>
<dbReference type="PROSITE" id="PS00600">
    <property type="entry name" value="AA_TRANSFER_CLASS_3"/>
    <property type="match status" value="1"/>
</dbReference>
<dbReference type="InterPro" id="IPR015422">
    <property type="entry name" value="PyrdxlP-dep_Trfase_small"/>
</dbReference>
<gene>
    <name evidence="9" type="primary">rocD</name>
    <name evidence="9" type="ORF">DSM104443_02166</name>
</gene>
<evidence type="ECO:0000256" key="2">
    <source>
        <dbReference type="ARBA" id="ARBA00004998"/>
    </source>
</evidence>
<dbReference type="InterPro" id="IPR049704">
    <property type="entry name" value="Aminotrans_3_PPA_site"/>
</dbReference>
<evidence type="ECO:0000313" key="9">
    <source>
        <dbReference type="EMBL" id="QJR11095.1"/>
    </source>
</evidence>
<reference evidence="9 10" key="1">
    <citation type="submission" date="2020-04" db="EMBL/GenBank/DDBJ databases">
        <title>Usitatibacter rugosus gen. nov., sp. nov. and Usitatibacter palustris sp. nov., novel members of Usitatibacteraceae fam. nov. within the order Nitrosomonadales isolated from soil.</title>
        <authorList>
            <person name="Huber K.J."/>
            <person name="Neumann-Schaal M."/>
            <person name="Geppert A."/>
            <person name="Luckner M."/>
            <person name="Wanner G."/>
            <person name="Overmann J."/>
        </authorList>
    </citation>
    <scope>NUCLEOTIDE SEQUENCE [LARGE SCALE GENOMIC DNA]</scope>
    <source>
        <strain evidence="9 10">0125_3</strain>
    </source>
</reference>
<dbReference type="RefSeq" id="WP_171092139.1">
    <property type="nucleotide sequence ID" value="NZ_CP053069.1"/>
</dbReference>
<evidence type="ECO:0000256" key="1">
    <source>
        <dbReference type="ARBA" id="ARBA00001933"/>
    </source>
</evidence>
<evidence type="ECO:0000256" key="8">
    <source>
        <dbReference type="RuleBase" id="RU003560"/>
    </source>
</evidence>
<dbReference type="Pfam" id="PF00202">
    <property type="entry name" value="Aminotran_3"/>
    <property type="match status" value="1"/>
</dbReference>
<dbReference type="InterPro" id="IPR015421">
    <property type="entry name" value="PyrdxlP-dep_Trfase_major"/>
</dbReference>
<dbReference type="InterPro" id="IPR005814">
    <property type="entry name" value="Aminotrans_3"/>
</dbReference>
<comment type="similarity">
    <text evidence="8">Belongs to the class-III pyridoxal-phosphate-dependent aminotransferase family.</text>
</comment>
<dbReference type="GO" id="GO:0042802">
    <property type="term" value="F:identical protein binding"/>
    <property type="evidence" value="ECO:0007669"/>
    <property type="project" value="TreeGrafter"/>
</dbReference>
<dbReference type="CDD" id="cd00610">
    <property type="entry name" value="OAT_like"/>
    <property type="match status" value="1"/>
</dbReference>
<dbReference type="SUPFAM" id="SSF53383">
    <property type="entry name" value="PLP-dependent transferases"/>
    <property type="match status" value="1"/>
</dbReference>
<keyword evidence="4 9" id="KW-0032">Aminotransferase</keyword>
<dbReference type="GO" id="GO:0030170">
    <property type="term" value="F:pyridoxal phosphate binding"/>
    <property type="evidence" value="ECO:0007669"/>
    <property type="project" value="InterPro"/>
</dbReference>
<comment type="pathway">
    <text evidence="2">Amino-acid biosynthesis; L-proline biosynthesis; L-glutamate 5-semialdehyde from L-ornithine: step 1/1.</text>
</comment>
<proteinExistence type="inferred from homology"/>
<dbReference type="PIRSF" id="PIRSF000521">
    <property type="entry name" value="Transaminase_4ab_Lys_Orn"/>
    <property type="match status" value="1"/>
</dbReference>
<evidence type="ECO:0000313" key="10">
    <source>
        <dbReference type="Proteomes" id="UP000501534"/>
    </source>
</evidence>
<dbReference type="AlphaFoldDB" id="A0A6M4GVP9"/>
<dbReference type="Proteomes" id="UP000501534">
    <property type="component" value="Chromosome"/>
</dbReference>
<keyword evidence="10" id="KW-1185">Reference proteome</keyword>
<comment type="cofactor">
    <cofactor evidence="1">
        <name>pyridoxal 5'-phosphate</name>
        <dbReference type="ChEBI" id="CHEBI:597326"/>
    </cofactor>
</comment>
<dbReference type="EMBL" id="CP053069">
    <property type="protein sequence ID" value="QJR11095.1"/>
    <property type="molecule type" value="Genomic_DNA"/>
</dbReference>
<evidence type="ECO:0000256" key="6">
    <source>
        <dbReference type="ARBA" id="ARBA00022898"/>
    </source>
</evidence>
<evidence type="ECO:0000256" key="7">
    <source>
        <dbReference type="ARBA" id="ARBA00030587"/>
    </source>
</evidence>
<dbReference type="PANTHER" id="PTHR11986">
    <property type="entry name" value="AMINOTRANSFERASE CLASS III"/>
    <property type="match status" value="1"/>
</dbReference>
<keyword evidence="6 8" id="KW-0663">Pyridoxal phosphate</keyword>
<dbReference type="InterPro" id="IPR050103">
    <property type="entry name" value="Class-III_PLP-dep_AT"/>
</dbReference>
<dbReference type="InterPro" id="IPR010164">
    <property type="entry name" value="Orn_aminotrans"/>
</dbReference>
<dbReference type="PANTHER" id="PTHR11986:SF18">
    <property type="entry name" value="ORNITHINE AMINOTRANSFERASE, MITOCHONDRIAL"/>
    <property type="match status" value="1"/>
</dbReference>
<organism evidence="9 10">
    <name type="scientific">Usitatibacter rugosus</name>
    <dbReference type="NCBI Taxonomy" id="2732067"/>
    <lineage>
        <taxon>Bacteria</taxon>
        <taxon>Pseudomonadati</taxon>
        <taxon>Pseudomonadota</taxon>
        <taxon>Betaproteobacteria</taxon>
        <taxon>Nitrosomonadales</taxon>
        <taxon>Usitatibacteraceae</taxon>
        <taxon>Usitatibacter</taxon>
    </lineage>
</organism>
<dbReference type="EC" id="2.6.1.13" evidence="3"/>
<dbReference type="KEGG" id="uru:DSM104443_02166"/>
<dbReference type="GO" id="GO:0055129">
    <property type="term" value="P:L-proline biosynthetic process"/>
    <property type="evidence" value="ECO:0007669"/>
    <property type="project" value="UniProtKB-UniPathway"/>
</dbReference>
<evidence type="ECO:0000256" key="3">
    <source>
        <dbReference type="ARBA" id="ARBA00012924"/>
    </source>
</evidence>
<dbReference type="FunFam" id="3.40.640.10:FF:000011">
    <property type="entry name" value="Ornithine aminotransferase"/>
    <property type="match status" value="1"/>
</dbReference>
<dbReference type="InterPro" id="IPR015424">
    <property type="entry name" value="PyrdxlP-dep_Trfase"/>
</dbReference>
<keyword evidence="5 9" id="KW-0808">Transferase</keyword>
<dbReference type="GO" id="GO:0004587">
    <property type="term" value="F:ornithine aminotransferase activity"/>
    <property type="evidence" value="ECO:0007669"/>
    <property type="project" value="UniProtKB-EC"/>
</dbReference>
<evidence type="ECO:0000256" key="4">
    <source>
        <dbReference type="ARBA" id="ARBA00022576"/>
    </source>
</evidence>
<dbReference type="Gene3D" id="3.40.640.10">
    <property type="entry name" value="Type I PLP-dependent aspartate aminotransferase-like (Major domain)"/>
    <property type="match status" value="1"/>
</dbReference>
<protein>
    <recommendedName>
        <fullName evidence="3">ornithine aminotransferase</fullName>
        <ecNumber evidence="3">2.6.1.13</ecNumber>
    </recommendedName>
    <alternativeName>
        <fullName evidence="7">Ornithine--oxo-acid aminotransferase</fullName>
    </alternativeName>
</protein>
<evidence type="ECO:0000256" key="5">
    <source>
        <dbReference type="ARBA" id="ARBA00022679"/>
    </source>
</evidence>